<dbReference type="AlphaFoldDB" id="A0A8H7UWQ5"/>
<protein>
    <recommendedName>
        <fullName evidence="7">DH domain-containing protein</fullName>
    </recommendedName>
</protein>
<feature type="compositionally biased region" description="Low complexity" evidence="2">
    <location>
        <begin position="499"/>
        <end position="510"/>
    </location>
</feature>
<feature type="compositionally biased region" description="Low complexity" evidence="2">
    <location>
        <begin position="405"/>
        <end position="429"/>
    </location>
</feature>
<dbReference type="PANTHER" id="PTHR46572">
    <property type="entry name" value="RHO1 GDP-GTP EXCHANGE PROTEIN 1-RELATED"/>
    <property type="match status" value="1"/>
</dbReference>
<evidence type="ECO:0000313" key="6">
    <source>
        <dbReference type="Proteomes" id="UP000603453"/>
    </source>
</evidence>
<dbReference type="PROSITE" id="PS50219">
    <property type="entry name" value="CNH"/>
    <property type="match status" value="1"/>
</dbReference>
<evidence type="ECO:0000259" key="4">
    <source>
        <dbReference type="PROSITE" id="PS50219"/>
    </source>
</evidence>
<dbReference type="InterPro" id="IPR052233">
    <property type="entry name" value="Rho-type_GEFs"/>
</dbReference>
<feature type="region of interest" description="Disordered" evidence="2">
    <location>
        <begin position="405"/>
        <end position="460"/>
    </location>
</feature>
<dbReference type="Pfam" id="PF00780">
    <property type="entry name" value="CNH"/>
    <property type="match status" value="1"/>
</dbReference>
<feature type="domain" description="CNH" evidence="4">
    <location>
        <begin position="603"/>
        <end position="926"/>
    </location>
</feature>
<dbReference type="InterPro" id="IPR011993">
    <property type="entry name" value="PH-like_dom_sf"/>
</dbReference>
<keyword evidence="1" id="KW-0344">Guanine-nucleotide releasing factor</keyword>
<dbReference type="Proteomes" id="UP000603453">
    <property type="component" value="Unassembled WGS sequence"/>
</dbReference>
<dbReference type="Gene3D" id="2.30.29.30">
    <property type="entry name" value="Pleckstrin-homology domain (PH domain)/Phosphotyrosine-binding domain (PTB)"/>
    <property type="match status" value="1"/>
</dbReference>
<dbReference type="GO" id="GO:0005085">
    <property type="term" value="F:guanyl-nucleotide exchange factor activity"/>
    <property type="evidence" value="ECO:0007669"/>
    <property type="project" value="UniProtKB-KW"/>
</dbReference>
<evidence type="ECO:0000256" key="2">
    <source>
        <dbReference type="SAM" id="MobiDB-lite"/>
    </source>
</evidence>
<reference evidence="5" key="1">
    <citation type="submission" date="2020-12" db="EMBL/GenBank/DDBJ databases">
        <title>Metabolic potential, ecology and presence of endohyphal bacteria is reflected in genomic diversity of Mucoromycotina.</title>
        <authorList>
            <person name="Muszewska A."/>
            <person name="Okrasinska A."/>
            <person name="Steczkiewicz K."/>
            <person name="Drgas O."/>
            <person name="Orlowska M."/>
            <person name="Perlinska-Lenart U."/>
            <person name="Aleksandrzak-Piekarczyk T."/>
            <person name="Szatraj K."/>
            <person name="Zielenkiewicz U."/>
            <person name="Pilsyk S."/>
            <person name="Malc E."/>
            <person name="Mieczkowski P."/>
            <person name="Kruszewska J.S."/>
            <person name="Biernat P."/>
            <person name="Pawlowska J."/>
        </authorList>
    </citation>
    <scope>NUCLEOTIDE SEQUENCE</scope>
    <source>
        <strain evidence="5">WA0000017839</strain>
    </source>
</reference>
<evidence type="ECO:0008006" key="7">
    <source>
        <dbReference type="Google" id="ProtNLM"/>
    </source>
</evidence>
<dbReference type="EMBL" id="JAEPRD010000138">
    <property type="protein sequence ID" value="KAG2196867.1"/>
    <property type="molecule type" value="Genomic_DNA"/>
</dbReference>
<sequence length="961" mass="108845">MQNACSLVLTDQPEEQQEYLFDSLVQNQILVPSSKSIFLFQDISTQCILVQLLSCYSPQCKNATTSQCYSPTCPLKPLSVLEVKNPTIDDTVDWSYRIPRYILEDLTAQEKKRQLAIEELVSYEENFLKQLFVIRDVFARPLLSSLDIIEEARRFPFHDTLFGNYHVLANLHRKMLRDLEGTRDKSTFLFPDSRCIGDLLLKHFKKFTDPYIRYASNHVFAEYQYKLEWDKNTAFVAFIEQQESIEKDFRLPLKDLLVTPIIRITKYVLLFTTILKNSPLLEHHASFLEISLFLPDLLHKINEAIRNAQSEQRLMEIKYALRVRRLSIPSQKHRISQILPDDAVLIFEGSLELINRIPPIMCQLFLFSNALFITREKSSTENRLEYTLIDKAIPLYMLKLGHGTSRLSSRSKTSTSSTSSQQSTIFSSIRHQLSSGSYHHQRPFNEQVTPDAMSVRSDDGSSTYSAIYTISGLKLRHRIRTIKQRIKRKNKTSAYTAKSMMAPASSSSSPTVIRVASPRGTGGGGGGGGGVIRPRLLQISHLADPNLTYLFECDSADIKLAWKNKIKSILPNPDLGPFELELICSKPNCSALRSVEGRFATGCGTIWCSLPFTTSEGRSVIALGTRYGLWVAYSDGTEGFKLVLGHNCHQIELFDNRMLLVRGFKPNRVLGAILIDDIYPSSTGTTVDTSNEMMNRDENKEFQLLQKTGVISFAVGTLRGEPILCYLRRRRTGSVRLVLMLYRVEAGSSSPWFKKCKEYKPISVEPTDLKIIQDTVYIRSRTEGVEKVDIVNWIMGSTNAQNNSYQHVKYSFRISLPAVPYHVTIGTSPQLDDPSLTTIAYVPLNQPGTGLICSAEAAWPVAETDADLLQPQIMFETEAKYVVVSFPYLIVFSTNVIEIRHLETTALVQAIAGNKIRCVYVSRTDPLSSTAPIIHITMLHAEEDQTKLYQLYLKEPMAFDE</sequence>
<evidence type="ECO:0000313" key="5">
    <source>
        <dbReference type="EMBL" id="KAG2196867.1"/>
    </source>
</evidence>
<feature type="compositionally biased region" description="Polar residues" evidence="2">
    <location>
        <begin position="430"/>
        <end position="448"/>
    </location>
</feature>
<dbReference type="Pfam" id="PF00621">
    <property type="entry name" value="RhoGEF"/>
    <property type="match status" value="1"/>
</dbReference>
<feature type="domain" description="DH" evidence="3">
    <location>
        <begin position="112"/>
        <end position="304"/>
    </location>
</feature>
<dbReference type="SMART" id="SM00325">
    <property type="entry name" value="RhoGEF"/>
    <property type="match status" value="1"/>
</dbReference>
<name>A0A8H7UWQ5_9FUNG</name>
<dbReference type="OrthoDB" id="2272012at2759"/>
<dbReference type="CDD" id="cd00160">
    <property type="entry name" value="RhoGEF"/>
    <property type="match status" value="1"/>
</dbReference>
<keyword evidence="6" id="KW-1185">Reference proteome</keyword>
<dbReference type="SUPFAM" id="SSF48065">
    <property type="entry name" value="DBL homology domain (DH-domain)"/>
    <property type="match status" value="1"/>
</dbReference>
<evidence type="ECO:0000256" key="1">
    <source>
        <dbReference type="ARBA" id="ARBA00022658"/>
    </source>
</evidence>
<feature type="region of interest" description="Disordered" evidence="2">
    <location>
        <begin position="487"/>
        <end position="512"/>
    </location>
</feature>
<dbReference type="InterPro" id="IPR001180">
    <property type="entry name" value="CNH_dom"/>
</dbReference>
<accession>A0A8H7UWQ5</accession>
<organism evidence="5 6">
    <name type="scientific">Mucor saturninus</name>
    <dbReference type="NCBI Taxonomy" id="64648"/>
    <lineage>
        <taxon>Eukaryota</taxon>
        <taxon>Fungi</taxon>
        <taxon>Fungi incertae sedis</taxon>
        <taxon>Mucoromycota</taxon>
        <taxon>Mucoromycotina</taxon>
        <taxon>Mucoromycetes</taxon>
        <taxon>Mucorales</taxon>
        <taxon>Mucorineae</taxon>
        <taxon>Mucoraceae</taxon>
        <taxon>Mucor</taxon>
    </lineage>
</organism>
<gene>
    <name evidence="5" type="ORF">INT47_011387</name>
</gene>
<dbReference type="InterPro" id="IPR000219">
    <property type="entry name" value="DH_dom"/>
</dbReference>
<comment type="caution">
    <text evidence="5">The sequence shown here is derived from an EMBL/GenBank/DDBJ whole genome shotgun (WGS) entry which is preliminary data.</text>
</comment>
<dbReference type="Gene3D" id="1.20.900.10">
    <property type="entry name" value="Dbl homology (DH) domain"/>
    <property type="match status" value="1"/>
</dbReference>
<dbReference type="InterPro" id="IPR035899">
    <property type="entry name" value="DBL_dom_sf"/>
</dbReference>
<proteinExistence type="predicted"/>
<dbReference type="PROSITE" id="PS50010">
    <property type="entry name" value="DH_2"/>
    <property type="match status" value="1"/>
</dbReference>
<evidence type="ECO:0000259" key="3">
    <source>
        <dbReference type="PROSITE" id="PS50010"/>
    </source>
</evidence>
<dbReference type="PANTHER" id="PTHR46572:SF1">
    <property type="entry name" value="RHO1 GUANINE NUCLEOTIDE EXCHANGE FACTOR TUS1"/>
    <property type="match status" value="1"/>
</dbReference>